<dbReference type="GO" id="GO:0005737">
    <property type="term" value="C:cytoplasm"/>
    <property type="evidence" value="ECO:0007669"/>
    <property type="project" value="TreeGrafter"/>
</dbReference>
<reference evidence="4" key="2">
    <citation type="submission" date="2020-11" db="EMBL/GenBank/DDBJ databases">
        <authorList>
            <person name="McCartney M.A."/>
            <person name="Auch B."/>
            <person name="Kono T."/>
            <person name="Mallez S."/>
            <person name="Becker A."/>
            <person name="Gohl D.M."/>
            <person name="Silverstein K.A.T."/>
            <person name="Koren S."/>
            <person name="Bechman K.B."/>
            <person name="Herman A."/>
            <person name="Abrahante J.E."/>
            <person name="Garbe J."/>
        </authorList>
    </citation>
    <scope>NUCLEOTIDE SEQUENCE</scope>
    <source>
        <strain evidence="4">Duluth1</strain>
        <tissue evidence="4">Whole animal</tissue>
    </source>
</reference>
<dbReference type="EMBL" id="JAIWYP010000002">
    <property type="protein sequence ID" value="KAH3862633.1"/>
    <property type="molecule type" value="Genomic_DNA"/>
</dbReference>
<evidence type="ECO:0000256" key="2">
    <source>
        <dbReference type="SAM" id="Phobius"/>
    </source>
</evidence>
<evidence type="ECO:0000313" key="4">
    <source>
        <dbReference type="EMBL" id="KAH3862633.1"/>
    </source>
</evidence>
<evidence type="ECO:0000313" key="5">
    <source>
        <dbReference type="Proteomes" id="UP000828390"/>
    </source>
</evidence>
<dbReference type="SUPFAM" id="SSF54236">
    <property type="entry name" value="Ubiquitin-like"/>
    <property type="match status" value="2"/>
</dbReference>
<feature type="transmembrane region" description="Helical" evidence="2">
    <location>
        <begin position="50"/>
        <end position="74"/>
    </location>
</feature>
<dbReference type="SUPFAM" id="SSF103473">
    <property type="entry name" value="MFS general substrate transporter"/>
    <property type="match status" value="1"/>
</dbReference>
<feature type="transmembrane region" description="Helical" evidence="2">
    <location>
        <begin position="140"/>
        <end position="164"/>
    </location>
</feature>
<dbReference type="CDD" id="cd16118">
    <property type="entry name" value="UBX2_UBXN9"/>
    <property type="match status" value="1"/>
</dbReference>
<gene>
    <name evidence="4" type="ORF">DPMN_025603</name>
</gene>
<evidence type="ECO:0000259" key="3">
    <source>
        <dbReference type="PROSITE" id="PS50033"/>
    </source>
</evidence>
<feature type="transmembrane region" description="Helical" evidence="2">
    <location>
        <begin position="102"/>
        <end position="120"/>
    </location>
</feature>
<dbReference type="CDD" id="cd16105">
    <property type="entry name" value="Ubl_ASPSCR1_like"/>
    <property type="match status" value="1"/>
</dbReference>
<feature type="compositionally biased region" description="Polar residues" evidence="1">
    <location>
        <begin position="531"/>
        <end position="543"/>
    </location>
</feature>
<dbReference type="InterPro" id="IPR036259">
    <property type="entry name" value="MFS_trans_sf"/>
</dbReference>
<dbReference type="GO" id="GO:0012506">
    <property type="term" value="C:vesicle membrane"/>
    <property type="evidence" value="ECO:0007669"/>
    <property type="project" value="TreeGrafter"/>
</dbReference>
<name>A0A9D4RCP6_DREPO</name>
<protein>
    <recommendedName>
        <fullName evidence="3">UBX domain-containing protein</fullName>
    </recommendedName>
</protein>
<keyword evidence="5" id="KW-1185">Reference proteome</keyword>
<comment type="caution">
    <text evidence="4">The sequence shown here is derived from an EMBL/GenBank/DDBJ whole genome shotgun (WGS) entry which is preliminary data.</text>
</comment>
<dbReference type="GO" id="GO:0006886">
    <property type="term" value="P:intracellular protein transport"/>
    <property type="evidence" value="ECO:0007669"/>
    <property type="project" value="TreeGrafter"/>
</dbReference>
<sequence>MSVNYLSAFVAVGWTFSGHRKAALAALTMATALGQIFLPNLIEALIEQYGWTGACMVASGLMLNSLPCGLILYFSKHTFQENVNNSSSSSLKVCTCSSKKDVAFIVFLIVCLIYPGWGAVESWFIVDLTVLRGYGRQAGTVLLSLLGIFGLLGRMMGTALLTVFPTLSMAVPLASVFQFFALGHFIVIYLETYNVLCPNGRRQNVKITPNTKLLQVLEDVCQKQKFLPIEDYKLVHGRNTVDLTLSVRYSNLPNNAKLELIKCEKSRAETAVIIALQLETGDRLQHEFHPSTSLWHILEHWEAQDDGKHAGKLTKVDSTVSPSVHPVCIYMREEVTGEMMLRETQLRTLGLTGGKAVLRLLHRPIEDALLDEIKTKIEKDKQRKARMGQAESVHPVASTESEVTNSVNAQSKPESANTNTQVAPEIAVGCESELVQKAKREEFSNDLDEPMDVEQAAGGVELTMETEEVVSSSSDVSMQQTVPDERSERQNAVNQLRDIPGLQVFTPDDFHDLSPEQQQVARQMAQSFLSSMPPTSGLVQQQEAVAKKKPKQHQQQAPFADFKFPEETKGKNVYTNEYSTVQKDDFKPCDRQTMVFNFEETVRLTDPTESNQDVPDEFFELTERDIRSLMSEKQRQLHELEDQPLMTSAMRKAHLEELYGKYERVVIRVQFHDKLVLQGVFRPRETIFAVQKFVKDHLEDKSLQFYLYTSPPKSVLKDNTKTLIEAKLIPAALIYFGSEDQKEHYLSDALLSETSSKLQADILVAECLGATNSEDQSSSDMKTYTGKGKQAAKSQKINTESSSSSSAAAAGTSSSAPSSSNQSDKHVPKWFKVGHKK</sequence>
<feature type="compositionally biased region" description="Basic residues" evidence="1">
    <location>
        <begin position="828"/>
        <end position="837"/>
    </location>
</feature>
<dbReference type="Proteomes" id="UP000828390">
    <property type="component" value="Unassembled WGS sequence"/>
</dbReference>
<feature type="compositionally biased region" description="Polar residues" evidence="1">
    <location>
        <begin position="398"/>
        <end position="421"/>
    </location>
</feature>
<dbReference type="Gene3D" id="3.10.20.90">
    <property type="entry name" value="Phosphatidylinositol 3-kinase Catalytic Subunit, Chain A, domain 1"/>
    <property type="match status" value="2"/>
</dbReference>
<dbReference type="InterPro" id="IPR001012">
    <property type="entry name" value="UBX_dom"/>
</dbReference>
<feature type="compositionally biased region" description="Low complexity" evidence="1">
    <location>
        <begin position="801"/>
        <end position="820"/>
    </location>
</feature>
<dbReference type="InterPro" id="IPR029071">
    <property type="entry name" value="Ubiquitin-like_domsf"/>
</dbReference>
<dbReference type="PROSITE" id="PS50033">
    <property type="entry name" value="UBX"/>
    <property type="match status" value="1"/>
</dbReference>
<keyword evidence="2" id="KW-0812">Transmembrane</keyword>
<dbReference type="PANTHER" id="PTHR46467">
    <property type="entry name" value="TETHER CONTAINING UBX DOMAIN FOR GLUT4"/>
    <property type="match status" value="1"/>
</dbReference>
<keyword evidence="2" id="KW-1133">Transmembrane helix</keyword>
<reference evidence="4" key="1">
    <citation type="journal article" date="2019" name="bioRxiv">
        <title>The Genome of the Zebra Mussel, Dreissena polymorpha: A Resource for Invasive Species Research.</title>
        <authorList>
            <person name="McCartney M.A."/>
            <person name="Auch B."/>
            <person name="Kono T."/>
            <person name="Mallez S."/>
            <person name="Zhang Y."/>
            <person name="Obille A."/>
            <person name="Becker A."/>
            <person name="Abrahante J.E."/>
            <person name="Garbe J."/>
            <person name="Badalamenti J.P."/>
            <person name="Herman A."/>
            <person name="Mangelson H."/>
            <person name="Liachko I."/>
            <person name="Sullivan S."/>
            <person name="Sone E.D."/>
            <person name="Koren S."/>
            <person name="Silverstein K.A.T."/>
            <person name="Beckman K.B."/>
            <person name="Gohl D.M."/>
        </authorList>
    </citation>
    <scope>NUCLEOTIDE SEQUENCE</scope>
    <source>
        <strain evidence="4">Duluth1</strain>
        <tissue evidence="4">Whole animal</tissue>
    </source>
</reference>
<organism evidence="4 5">
    <name type="scientific">Dreissena polymorpha</name>
    <name type="common">Zebra mussel</name>
    <name type="synonym">Mytilus polymorpha</name>
    <dbReference type="NCBI Taxonomy" id="45954"/>
    <lineage>
        <taxon>Eukaryota</taxon>
        <taxon>Metazoa</taxon>
        <taxon>Spiralia</taxon>
        <taxon>Lophotrochozoa</taxon>
        <taxon>Mollusca</taxon>
        <taxon>Bivalvia</taxon>
        <taxon>Autobranchia</taxon>
        <taxon>Heteroconchia</taxon>
        <taxon>Euheterodonta</taxon>
        <taxon>Imparidentia</taxon>
        <taxon>Neoheterodontei</taxon>
        <taxon>Myida</taxon>
        <taxon>Dreissenoidea</taxon>
        <taxon>Dreissenidae</taxon>
        <taxon>Dreissena</taxon>
    </lineage>
</organism>
<dbReference type="InterPro" id="IPR021569">
    <property type="entry name" value="TUG-UBL1"/>
</dbReference>
<feature type="region of interest" description="Disordered" evidence="1">
    <location>
        <begin position="531"/>
        <end position="562"/>
    </location>
</feature>
<dbReference type="CDD" id="cd17075">
    <property type="entry name" value="UBX1_UBXN9"/>
    <property type="match status" value="1"/>
</dbReference>
<keyword evidence="2" id="KW-0472">Membrane</keyword>
<feature type="compositionally biased region" description="Polar residues" evidence="1">
    <location>
        <begin position="773"/>
        <end position="782"/>
    </location>
</feature>
<dbReference type="AlphaFoldDB" id="A0A9D4RCP6"/>
<dbReference type="PANTHER" id="PTHR46467:SF1">
    <property type="entry name" value="TETHER CONTAINING UBX DOMAIN FOR GLUT4"/>
    <property type="match status" value="1"/>
</dbReference>
<proteinExistence type="predicted"/>
<feature type="region of interest" description="Disordered" evidence="1">
    <location>
        <begin position="381"/>
        <end position="421"/>
    </location>
</feature>
<feature type="transmembrane region" description="Helical" evidence="2">
    <location>
        <begin position="171"/>
        <end position="190"/>
    </location>
</feature>
<accession>A0A9D4RCP6</accession>
<dbReference type="Pfam" id="PF00789">
    <property type="entry name" value="UBX"/>
    <property type="match status" value="1"/>
</dbReference>
<feature type="domain" description="UBX" evidence="3">
    <location>
        <begin position="660"/>
        <end position="736"/>
    </location>
</feature>
<dbReference type="Pfam" id="PF11470">
    <property type="entry name" value="TUG-UBL1"/>
    <property type="match status" value="1"/>
</dbReference>
<feature type="region of interest" description="Disordered" evidence="1">
    <location>
        <begin position="773"/>
        <end position="837"/>
    </location>
</feature>
<dbReference type="GO" id="GO:0042593">
    <property type="term" value="P:glucose homeostasis"/>
    <property type="evidence" value="ECO:0007669"/>
    <property type="project" value="TreeGrafter"/>
</dbReference>
<dbReference type="InterPro" id="IPR059238">
    <property type="entry name" value="UBX1_UBXN9"/>
</dbReference>
<evidence type="ECO:0000256" key="1">
    <source>
        <dbReference type="SAM" id="MobiDB-lite"/>
    </source>
</evidence>
<dbReference type="GO" id="GO:0005634">
    <property type="term" value="C:nucleus"/>
    <property type="evidence" value="ECO:0007669"/>
    <property type="project" value="TreeGrafter"/>
</dbReference>